<keyword evidence="1" id="KW-1133">Transmembrane helix</keyword>
<protein>
    <submittedName>
        <fullName evidence="2">ABC-2 type transport system permease protein</fullName>
    </submittedName>
</protein>
<dbReference type="Proteomes" id="UP000572635">
    <property type="component" value="Unassembled WGS sequence"/>
</dbReference>
<dbReference type="EMBL" id="JACHDB010000001">
    <property type="protein sequence ID" value="MBB5430366.1"/>
    <property type="molecule type" value="Genomic_DNA"/>
</dbReference>
<proteinExistence type="predicted"/>
<feature type="transmembrane region" description="Helical" evidence="1">
    <location>
        <begin position="21"/>
        <end position="44"/>
    </location>
</feature>
<reference evidence="2 3" key="1">
    <citation type="submission" date="2020-08" db="EMBL/GenBank/DDBJ databases">
        <title>Sequencing the genomes of 1000 actinobacteria strains.</title>
        <authorList>
            <person name="Klenk H.-P."/>
        </authorList>
    </citation>
    <scope>NUCLEOTIDE SEQUENCE [LARGE SCALE GENOMIC DNA]</scope>
    <source>
        <strain evidence="2 3">DSM 44551</strain>
    </source>
</reference>
<gene>
    <name evidence="2" type="ORF">HDA36_000450</name>
</gene>
<name>A0A7W8QHD9_9ACTN</name>
<dbReference type="PANTHER" id="PTHR36832:SF2">
    <property type="entry name" value="INTEGRAL MEMBRANE PROTEIN"/>
    <property type="match status" value="1"/>
</dbReference>
<dbReference type="InterPro" id="IPR010390">
    <property type="entry name" value="ABC-2_transporter-like"/>
</dbReference>
<evidence type="ECO:0000256" key="1">
    <source>
        <dbReference type="SAM" id="Phobius"/>
    </source>
</evidence>
<accession>A0A7W8QHD9</accession>
<feature type="transmembrane region" description="Helical" evidence="1">
    <location>
        <begin position="142"/>
        <end position="163"/>
    </location>
</feature>
<comment type="caution">
    <text evidence="2">The sequence shown here is derived from an EMBL/GenBank/DDBJ whole genome shotgun (WGS) entry which is preliminary data.</text>
</comment>
<feature type="transmembrane region" description="Helical" evidence="1">
    <location>
        <begin position="175"/>
        <end position="197"/>
    </location>
</feature>
<keyword evidence="3" id="KW-1185">Reference proteome</keyword>
<organism evidence="2 3">
    <name type="scientific">Nocardiopsis composta</name>
    <dbReference type="NCBI Taxonomy" id="157465"/>
    <lineage>
        <taxon>Bacteria</taxon>
        <taxon>Bacillati</taxon>
        <taxon>Actinomycetota</taxon>
        <taxon>Actinomycetes</taxon>
        <taxon>Streptosporangiales</taxon>
        <taxon>Nocardiopsidaceae</taxon>
        <taxon>Nocardiopsis</taxon>
    </lineage>
</organism>
<dbReference type="PANTHER" id="PTHR36832">
    <property type="entry name" value="SLR1174 PROTEIN-RELATED"/>
    <property type="match status" value="1"/>
</dbReference>
<evidence type="ECO:0000313" key="2">
    <source>
        <dbReference type="EMBL" id="MBB5430366.1"/>
    </source>
</evidence>
<evidence type="ECO:0000313" key="3">
    <source>
        <dbReference type="Proteomes" id="UP000572635"/>
    </source>
</evidence>
<dbReference type="AlphaFoldDB" id="A0A7W8QHD9"/>
<dbReference type="RefSeq" id="WP_184388197.1">
    <property type="nucleotide sequence ID" value="NZ_BAAAJD010000056.1"/>
</dbReference>
<dbReference type="Pfam" id="PF06182">
    <property type="entry name" value="ABC2_membrane_6"/>
    <property type="match status" value="1"/>
</dbReference>
<keyword evidence="1" id="KW-0472">Membrane</keyword>
<sequence>MRLYRAVFANGLRRYSTYRAATAAGLLTNTVFGLINAGVLLALFHARPHINGYDATDAITHVFVTQALLAPTAIMGPPLDLGERVRTGDIATDLMRPAHPLAWWLADDLGRAAFQLAFRSAPTFAAGALLLPLDLPTDPARWAAFTTATALAVLIGFALRYLFALAGFWLLDTRGLTGLLFLLGPAFSGVLLPLVLFPDPLAATMRTLPWAHMIQFPVEVFLGKHAPPDLTAGLARQAAWAAALLALGALATSRAARKVVVQGG</sequence>
<keyword evidence="1" id="KW-0812">Transmembrane</keyword>